<evidence type="ECO:0000313" key="4">
    <source>
        <dbReference type="Proteomes" id="UP001501600"/>
    </source>
</evidence>
<keyword evidence="1" id="KW-0472">Membrane</keyword>
<proteinExistence type="predicted"/>
<dbReference type="Proteomes" id="UP001501600">
    <property type="component" value="Unassembled WGS sequence"/>
</dbReference>
<reference evidence="4" key="1">
    <citation type="journal article" date="2019" name="Int. J. Syst. Evol. Microbiol.">
        <title>The Global Catalogue of Microorganisms (GCM) 10K type strain sequencing project: providing services to taxonomists for standard genome sequencing and annotation.</title>
        <authorList>
            <consortium name="The Broad Institute Genomics Platform"/>
            <consortium name="The Broad Institute Genome Sequencing Center for Infectious Disease"/>
            <person name="Wu L."/>
            <person name="Ma J."/>
        </authorList>
    </citation>
    <scope>NUCLEOTIDE SEQUENCE [LARGE SCALE GENOMIC DNA]</scope>
    <source>
        <strain evidence="4">JCM 18720</strain>
    </source>
</reference>
<gene>
    <name evidence="3" type="ORF">GCM10025772_18290</name>
</gene>
<dbReference type="InterPro" id="IPR018638">
    <property type="entry name" value="DUF2061_membrane"/>
</dbReference>
<feature type="transmembrane region" description="Helical" evidence="1">
    <location>
        <begin position="21"/>
        <end position="51"/>
    </location>
</feature>
<organism evidence="3 4">
    <name type="scientific">Ferrimonas gelatinilytica</name>
    <dbReference type="NCBI Taxonomy" id="1255257"/>
    <lineage>
        <taxon>Bacteria</taxon>
        <taxon>Pseudomonadati</taxon>
        <taxon>Pseudomonadota</taxon>
        <taxon>Gammaproteobacteria</taxon>
        <taxon>Alteromonadales</taxon>
        <taxon>Ferrimonadaceae</taxon>
        <taxon>Ferrimonas</taxon>
    </lineage>
</organism>
<keyword evidence="1" id="KW-1133">Transmembrane helix</keyword>
<name>A0ABP9S5Z1_9GAMM</name>
<evidence type="ECO:0000256" key="1">
    <source>
        <dbReference type="SAM" id="Phobius"/>
    </source>
</evidence>
<accession>A0ABP9S5Z1</accession>
<dbReference type="Pfam" id="PF09834">
    <property type="entry name" value="DUF2061"/>
    <property type="match status" value="1"/>
</dbReference>
<evidence type="ECO:0000259" key="2">
    <source>
        <dbReference type="Pfam" id="PF09834"/>
    </source>
</evidence>
<comment type="caution">
    <text evidence="3">The sequence shown here is derived from an EMBL/GenBank/DDBJ whole genome shotgun (WGS) entry which is preliminary data.</text>
</comment>
<keyword evidence="4" id="KW-1185">Reference proteome</keyword>
<sequence>MMIMVIITLSVREKFTMLKTTTFALMHFSIAFSLAYLITGSLVIGGLLALIEPMVNTLGYVLHERLWARFGHEDSAMAQR</sequence>
<keyword evidence="1" id="KW-0812">Transmembrane</keyword>
<dbReference type="EMBL" id="BAABLF010000011">
    <property type="protein sequence ID" value="GAA5191456.1"/>
    <property type="molecule type" value="Genomic_DNA"/>
</dbReference>
<feature type="domain" description="DUF2061" evidence="2">
    <location>
        <begin position="17"/>
        <end position="68"/>
    </location>
</feature>
<protein>
    <recommendedName>
        <fullName evidence="2">DUF2061 domain-containing protein</fullName>
    </recommendedName>
</protein>
<evidence type="ECO:0000313" key="3">
    <source>
        <dbReference type="EMBL" id="GAA5191456.1"/>
    </source>
</evidence>